<evidence type="ECO:0000256" key="1">
    <source>
        <dbReference type="SAM" id="MobiDB-lite"/>
    </source>
</evidence>
<sequence>MGRGDGAPQGGEADGAPAAFRERELADSGRKNLEKKTGDLGSEEEARRRGKWRPKAARISEAHLGRRKAVSRDDSVTVLAAEWRSGGDAGVRDDAVKPSVAVARSGVGLLEGVDGRRSSGPRCGGVSEAERVKGVGAGVRHGTAMPMVVAAQRGGVRLEAWRRAAELGLAWEVREKARRARESWGNERGECGKEFYGCGTAGGGRGDADSGQQPPAAWGGDVGTWRGKPAQFSWGKIGEMVEEVGGCSSTTWA</sequence>
<dbReference type="EMBL" id="AP004723">
    <property type="protein sequence ID" value="BAD68988.1"/>
    <property type="molecule type" value="Genomic_DNA"/>
</dbReference>
<evidence type="ECO:0000313" key="2">
    <source>
        <dbReference type="EMBL" id="BAD68988.1"/>
    </source>
</evidence>
<dbReference type="Proteomes" id="UP000817658">
    <property type="component" value="Chromosome 1"/>
</dbReference>
<name>Q5VNH6_ORYSJ</name>
<protein>
    <submittedName>
        <fullName evidence="2">Uncharacterized protein OJ1126_G08.3</fullName>
    </submittedName>
</protein>
<proteinExistence type="predicted"/>
<feature type="compositionally biased region" description="Gly residues" evidence="1">
    <location>
        <begin position="1"/>
        <end position="13"/>
    </location>
</feature>
<feature type="region of interest" description="Disordered" evidence="1">
    <location>
        <begin position="1"/>
        <end position="57"/>
    </location>
</feature>
<reference evidence="2" key="1">
    <citation type="journal article" date="2002" name="Nature">
        <title>The genome sequence and structure of rice chromosome 1.</title>
        <authorList>
            <person name="Sasaki T."/>
            <person name="Matsumoto T."/>
            <person name="Yamamoto K."/>
            <person name="Sakata K."/>
            <person name="Baba T."/>
            <person name="Katayose Y."/>
            <person name="Wu J."/>
            <person name="Niimura Y."/>
            <person name="Cheng Z."/>
            <person name="Nagamura Y."/>
            <person name="Antonio B.A."/>
            <person name="Kanamori H."/>
            <person name="Hosokawa S."/>
            <person name="Masukawa M."/>
            <person name="Arikawa K."/>
            <person name="Chiden Y."/>
            <person name="Hayashi M."/>
            <person name="Okamoto M."/>
            <person name="Ando T."/>
            <person name="Aoki H."/>
            <person name="Arita K."/>
            <person name="Hamada M."/>
            <person name="Harada C."/>
            <person name="Hijishita S."/>
            <person name="Honda M."/>
            <person name="Ichikawa Y."/>
            <person name="Idonuma A."/>
            <person name="Iijima M."/>
            <person name="Ikeda M."/>
            <person name="Ikeno M."/>
            <person name="Itoh S."/>
            <person name="Itoh T."/>
            <person name="Itoh Y."/>
            <person name="Itoh Y."/>
            <person name="Iwabuchi A."/>
            <person name="Kamiya K."/>
            <person name="Karasawa W."/>
            <person name="Katagiri S."/>
            <person name="Kikuta A."/>
            <person name="Kobayashi N."/>
            <person name="Kono I."/>
            <person name="Machita K."/>
            <person name="Maehara T."/>
            <person name="Mizuno H."/>
            <person name="Mizubayashi T."/>
            <person name="Mukai Y."/>
            <person name="Nagasaki H."/>
            <person name="Nakashima M."/>
            <person name="Nakama Y."/>
            <person name="Nakamichi Y."/>
            <person name="Nakamura M."/>
            <person name="Namiki N."/>
            <person name="Negishi M."/>
            <person name="Ohta I."/>
            <person name="Ono N."/>
            <person name="Saji S."/>
            <person name="Sakai K."/>
            <person name="Shibata M."/>
            <person name="Shimokawa T."/>
            <person name="Shomura A."/>
            <person name="Song J."/>
            <person name="Takazaki Y."/>
            <person name="Terasawa K."/>
            <person name="Tsuji K."/>
            <person name="Waki K."/>
            <person name="Yamagata H."/>
            <person name="Yamane H."/>
            <person name="Yoshiki S."/>
            <person name="Yoshihara R."/>
            <person name="Yukawa K."/>
            <person name="Zhong H."/>
            <person name="Iwama H."/>
            <person name="Endo T."/>
            <person name="Ito H."/>
            <person name="Hahn J.H."/>
            <person name="Kim H.I."/>
            <person name="Eun M.Y."/>
            <person name="Yano M."/>
            <person name="Jiang J."/>
            <person name="Gojobori T."/>
        </authorList>
    </citation>
    <scope>NUCLEOTIDE SEQUENCE [LARGE SCALE GENOMIC DNA]</scope>
</reference>
<feature type="region of interest" description="Disordered" evidence="1">
    <location>
        <begin position="203"/>
        <end position="225"/>
    </location>
</feature>
<feature type="compositionally biased region" description="Basic and acidic residues" evidence="1">
    <location>
        <begin position="20"/>
        <end position="38"/>
    </location>
</feature>
<gene>
    <name evidence="2" type="primary">OJ1126_G08.3</name>
</gene>
<dbReference type="AlphaFoldDB" id="Q5VNH6"/>
<organism evidence="2">
    <name type="scientific">Oryza sativa subsp. japonica</name>
    <name type="common">Rice</name>
    <dbReference type="NCBI Taxonomy" id="39947"/>
    <lineage>
        <taxon>Eukaryota</taxon>
        <taxon>Viridiplantae</taxon>
        <taxon>Streptophyta</taxon>
        <taxon>Embryophyta</taxon>
        <taxon>Tracheophyta</taxon>
        <taxon>Spermatophyta</taxon>
        <taxon>Magnoliopsida</taxon>
        <taxon>Liliopsida</taxon>
        <taxon>Poales</taxon>
        <taxon>Poaceae</taxon>
        <taxon>BOP clade</taxon>
        <taxon>Oryzoideae</taxon>
        <taxon>Oryzeae</taxon>
        <taxon>Oryzinae</taxon>
        <taxon>Oryza</taxon>
        <taxon>Oryza sativa</taxon>
    </lineage>
</organism>
<accession>Q5VNH6</accession>